<reference evidence="3" key="1">
    <citation type="submission" date="2025-08" db="UniProtKB">
        <authorList>
            <consortium name="RefSeq"/>
        </authorList>
    </citation>
    <scope>IDENTIFICATION</scope>
</reference>
<protein>
    <submittedName>
        <fullName evidence="3">Uncharacterized protein si:dkey-30e9.6 isoform X1</fullName>
    </submittedName>
</protein>
<sequence>MARYSLLHPLSFISFEAKAHFSTSQDLSLARSKCFKLPQTETEGTAWDKPPDFSITQYRSLSVPRNEGRKVKSNLPPPPPAPSETGRNQGRSLQGLLGESNERKGLPRFITSFRPPDAQESELMFVKSGKYACECYKNPKAHNFRPLDETLPDIVTNLDVKLKHVDTLCTGNTGSEWSLRTSSVRMDTHKPAAPHWDSGLILPPLPWPPKSASYTRHRRRRGAYSAFLERVEEKLSRSWKNRSEQV</sequence>
<evidence type="ECO:0000313" key="3">
    <source>
        <dbReference type="RefSeq" id="XP_028985905.1"/>
    </source>
</evidence>
<dbReference type="AlphaFoldDB" id="A0A6P7KWB2"/>
<proteinExistence type="predicted"/>
<gene>
    <name evidence="3" type="primary">si:dkey-30e9.6</name>
</gene>
<dbReference type="Proteomes" id="UP000515150">
    <property type="component" value="Chromosome 16"/>
</dbReference>
<dbReference type="KEGG" id="bspl:114843483"/>
<dbReference type="OrthoDB" id="5947521at2759"/>
<keyword evidence="2" id="KW-1185">Reference proteome</keyword>
<evidence type="ECO:0000256" key="1">
    <source>
        <dbReference type="SAM" id="MobiDB-lite"/>
    </source>
</evidence>
<dbReference type="GeneID" id="114843483"/>
<name>A0A6P7KWB2_BETSP</name>
<dbReference type="RefSeq" id="XP_028985905.1">
    <property type="nucleotide sequence ID" value="XM_029130072.3"/>
</dbReference>
<feature type="region of interest" description="Disordered" evidence="1">
    <location>
        <begin position="64"/>
        <end position="99"/>
    </location>
</feature>
<accession>A0A6P7KWB2</accession>
<organism evidence="2 3">
    <name type="scientific">Betta splendens</name>
    <name type="common">Siamese fighting fish</name>
    <dbReference type="NCBI Taxonomy" id="158456"/>
    <lineage>
        <taxon>Eukaryota</taxon>
        <taxon>Metazoa</taxon>
        <taxon>Chordata</taxon>
        <taxon>Craniata</taxon>
        <taxon>Vertebrata</taxon>
        <taxon>Euteleostomi</taxon>
        <taxon>Actinopterygii</taxon>
        <taxon>Neopterygii</taxon>
        <taxon>Teleostei</taxon>
        <taxon>Neoteleostei</taxon>
        <taxon>Acanthomorphata</taxon>
        <taxon>Anabantaria</taxon>
        <taxon>Anabantiformes</taxon>
        <taxon>Anabantoidei</taxon>
        <taxon>Osphronemidae</taxon>
        <taxon>Betta</taxon>
    </lineage>
</organism>
<evidence type="ECO:0000313" key="2">
    <source>
        <dbReference type="Proteomes" id="UP000515150"/>
    </source>
</evidence>
<dbReference type="InParanoid" id="A0A6P7KWB2"/>